<dbReference type="PANTHER" id="PTHR33240:SF8">
    <property type="entry name" value="OS03G0439900 PROTEIN"/>
    <property type="match status" value="1"/>
</dbReference>
<protein>
    <submittedName>
        <fullName evidence="1">Uncharacterized protein</fullName>
    </submittedName>
</protein>
<gene>
    <name evidence="1" type="ORF">TIFTF001_011665</name>
</gene>
<evidence type="ECO:0000313" key="1">
    <source>
        <dbReference type="EMBL" id="GMN42449.1"/>
    </source>
</evidence>
<dbReference type="PANTHER" id="PTHR33240">
    <property type="entry name" value="OS08G0508500 PROTEIN"/>
    <property type="match status" value="1"/>
</dbReference>
<dbReference type="AlphaFoldDB" id="A0AA87ZS57"/>
<comment type="caution">
    <text evidence="1">The sequence shown here is derived from an EMBL/GenBank/DDBJ whole genome shotgun (WGS) entry which is preliminary data.</text>
</comment>
<reference evidence="1" key="1">
    <citation type="submission" date="2023-07" db="EMBL/GenBank/DDBJ databases">
        <title>draft genome sequence of fig (Ficus carica).</title>
        <authorList>
            <person name="Takahashi T."/>
            <person name="Nishimura K."/>
        </authorList>
    </citation>
    <scope>NUCLEOTIDE SEQUENCE</scope>
</reference>
<proteinExistence type="predicted"/>
<accession>A0AA87ZS57</accession>
<name>A0AA87ZS57_FICCA</name>
<sequence>MTYHFRPLLRTAASPMGLVAGGRPTTSISRPRPLPAREQVVYSDETVFWSLRPDSASQACAGRPGPHLMADVNLATPIYYSCRRPTSAKCRAATGPKKATKMVEFIVVDRPSVYNVILGRPTLNALKAVVSTYHLAMKFPINDGIGVFRGNQEGARKCYMEAVNKVCRKAPATVATILKVIGGGATDRNSSDHSTVLGVVAEAISGINKHLSRSITLSQFQNVRVHK</sequence>
<evidence type="ECO:0000313" key="2">
    <source>
        <dbReference type="Proteomes" id="UP001187192"/>
    </source>
</evidence>
<dbReference type="Proteomes" id="UP001187192">
    <property type="component" value="Unassembled WGS sequence"/>
</dbReference>
<organism evidence="1 2">
    <name type="scientific">Ficus carica</name>
    <name type="common">Common fig</name>
    <dbReference type="NCBI Taxonomy" id="3494"/>
    <lineage>
        <taxon>Eukaryota</taxon>
        <taxon>Viridiplantae</taxon>
        <taxon>Streptophyta</taxon>
        <taxon>Embryophyta</taxon>
        <taxon>Tracheophyta</taxon>
        <taxon>Spermatophyta</taxon>
        <taxon>Magnoliopsida</taxon>
        <taxon>eudicotyledons</taxon>
        <taxon>Gunneridae</taxon>
        <taxon>Pentapetalae</taxon>
        <taxon>rosids</taxon>
        <taxon>fabids</taxon>
        <taxon>Rosales</taxon>
        <taxon>Moraceae</taxon>
        <taxon>Ficeae</taxon>
        <taxon>Ficus</taxon>
    </lineage>
</organism>
<dbReference type="EMBL" id="BTGU01000014">
    <property type="protein sequence ID" value="GMN42449.1"/>
    <property type="molecule type" value="Genomic_DNA"/>
</dbReference>
<keyword evidence="2" id="KW-1185">Reference proteome</keyword>